<dbReference type="EMBL" id="GL378395">
    <property type="protein sequence ID" value="EFJ41393.1"/>
    <property type="molecule type" value="Genomic_DNA"/>
</dbReference>
<dbReference type="GeneID" id="9626950"/>
<gene>
    <name evidence="2" type="ORF">VOLCADRAFT_98610</name>
</gene>
<proteinExistence type="predicted"/>
<dbReference type="Proteomes" id="UP000001058">
    <property type="component" value="Unassembled WGS sequence"/>
</dbReference>
<organism evidence="3">
    <name type="scientific">Volvox carteri f. nagariensis</name>
    <dbReference type="NCBI Taxonomy" id="3068"/>
    <lineage>
        <taxon>Eukaryota</taxon>
        <taxon>Viridiplantae</taxon>
        <taxon>Chlorophyta</taxon>
        <taxon>core chlorophytes</taxon>
        <taxon>Chlorophyceae</taxon>
        <taxon>CS clade</taxon>
        <taxon>Chlamydomonadales</taxon>
        <taxon>Volvocaceae</taxon>
        <taxon>Volvox</taxon>
    </lineage>
</organism>
<feature type="region of interest" description="Disordered" evidence="1">
    <location>
        <begin position="1"/>
        <end position="24"/>
    </location>
</feature>
<keyword evidence="3" id="KW-1185">Reference proteome</keyword>
<dbReference type="RefSeq" id="XP_002957499.1">
    <property type="nucleotide sequence ID" value="XM_002957453.1"/>
</dbReference>
<sequence>MENEDFKAAHNRLKGNPANGDFDQATTVSNELVGGRENASWRLKKTSCDRRRTRQLLTGPRRSDHVPLTLEEFKCGFGACEGRVNKSLSGHHQLTAPAWRRRRWWRSRHNTHPAVYTVGNK</sequence>
<evidence type="ECO:0000313" key="3">
    <source>
        <dbReference type="Proteomes" id="UP000001058"/>
    </source>
</evidence>
<evidence type="ECO:0000313" key="2">
    <source>
        <dbReference type="EMBL" id="EFJ41393.1"/>
    </source>
</evidence>
<reference evidence="2 3" key="1">
    <citation type="journal article" date="2010" name="Science">
        <title>Genomic analysis of organismal complexity in the multicellular green alga Volvox carteri.</title>
        <authorList>
            <person name="Prochnik S.E."/>
            <person name="Umen J."/>
            <person name="Nedelcu A.M."/>
            <person name="Hallmann A."/>
            <person name="Miller S.M."/>
            <person name="Nishii I."/>
            <person name="Ferris P."/>
            <person name="Kuo A."/>
            <person name="Mitros T."/>
            <person name="Fritz-Laylin L.K."/>
            <person name="Hellsten U."/>
            <person name="Chapman J."/>
            <person name="Simakov O."/>
            <person name="Rensing S.A."/>
            <person name="Terry A."/>
            <person name="Pangilinan J."/>
            <person name="Kapitonov V."/>
            <person name="Jurka J."/>
            <person name="Salamov A."/>
            <person name="Shapiro H."/>
            <person name="Schmutz J."/>
            <person name="Grimwood J."/>
            <person name="Lindquist E."/>
            <person name="Lucas S."/>
            <person name="Grigoriev I.V."/>
            <person name="Schmitt R."/>
            <person name="Kirk D."/>
            <person name="Rokhsar D.S."/>
        </authorList>
    </citation>
    <scope>NUCLEOTIDE SEQUENCE [LARGE SCALE GENOMIC DNA]</scope>
    <source>
        <strain evidence="3">f. Nagariensis / Eve</strain>
    </source>
</reference>
<accession>D8UFT4</accession>
<name>D8UFT4_VOLCA</name>
<dbReference type="AlphaFoldDB" id="D8UFT4"/>
<protein>
    <submittedName>
        <fullName evidence="2">Uncharacterized protein</fullName>
    </submittedName>
</protein>
<dbReference type="InParanoid" id="D8UFT4"/>
<evidence type="ECO:0000256" key="1">
    <source>
        <dbReference type="SAM" id="MobiDB-lite"/>
    </source>
</evidence>
<dbReference type="KEGG" id="vcn:VOLCADRAFT_98610"/>